<sequence length="492" mass="53525">MTQAQYPATQGHERTFFGHPWGLANLFGIEMWERFSFYGMQALLAYYIYYPLAQNGLGLDKGVATSIVGAYGGMVYMAALAASFVSDRMLGSERTLFYSAILVMLGHISLALIPSTIGLALGLVCIALGSGGIKTCAQVVLGQLYSREDTRRDAGFSIFYLGVNIGALIGPLLTNALWGWGGFHWGFGLAAIGMALGLIQYILMRKSTIGAAGHEVPNPLPRSGYVRWGVIVLVVAVIVIALIATGVIPLERLSDIVTIVALVAAVIMWCQMYFSNLTTAEERSRLVGFIPMFISGVLFFGIFQQQFTVLAIYADVRLDRMIGSWEMKPGVVNSINPVFIIIFSVIFAAMWTKLGERQWSTPVKFGVANLIIGVSLFFFLPFSGAEPNSVPIYAIVWILFLFTMGELLLSPVGNSLATKLAPHAFPSKMFALWLMAVAMGTSLAGSLAGFYNPDDSSAENSFFLILGCASIVLGIIVLLMKRWILKTFQGVR</sequence>
<feature type="transmembrane region" description="Helical" evidence="9">
    <location>
        <begin position="185"/>
        <end position="204"/>
    </location>
</feature>
<evidence type="ECO:0000256" key="3">
    <source>
        <dbReference type="ARBA" id="ARBA00022448"/>
    </source>
</evidence>
<keyword evidence="12" id="KW-1185">Reference proteome</keyword>
<comment type="caution">
    <text evidence="11">The sequence shown here is derived from an EMBL/GenBank/DDBJ whole genome shotgun (WGS) entry which is preliminary data.</text>
</comment>
<protein>
    <submittedName>
        <fullName evidence="11">Oligopeptide:H+ symporter</fullName>
    </submittedName>
</protein>
<feature type="transmembrane region" description="Helical" evidence="9">
    <location>
        <begin position="35"/>
        <end position="52"/>
    </location>
</feature>
<evidence type="ECO:0000256" key="6">
    <source>
        <dbReference type="ARBA" id="ARBA00022989"/>
    </source>
</evidence>
<feature type="transmembrane region" description="Helical" evidence="9">
    <location>
        <begin position="225"/>
        <end position="250"/>
    </location>
</feature>
<dbReference type="InterPro" id="IPR036259">
    <property type="entry name" value="MFS_trans_sf"/>
</dbReference>
<evidence type="ECO:0000256" key="2">
    <source>
        <dbReference type="ARBA" id="ARBA00005982"/>
    </source>
</evidence>
<feature type="transmembrane region" description="Helical" evidence="9">
    <location>
        <begin position="390"/>
        <end position="409"/>
    </location>
</feature>
<evidence type="ECO:0000256" key="7">
    <source>
        <dbReference type="ARBA" id="ARBA00023136"/>
    </source>
</evidence>
<evidence type="ECO:0000313" key="12">
    <source>
        <dbReference type="Proteomes" id="UP001139336"/>
    </source>
</evidence>
<accession>A0A9X1QTY5</accession>
<dbReference type="InterPro" id="IPR000109">
    <property type="entry name" value="POT_fam"/>
</dbReference>
<dbReference type="PROSITE" id="PS50850">
    <property type="entry name" value="MFS"/>
    <property type="match status" value="1"/>
</dbReference>
<evidence type="ECO:0000256" key="5">
    <source>
        <dbReference type="ARBA" id="ARBA00022692"/>
    </source>
</evidence>
<dbReference type="SUPFAM" id="SSF103473">
    <property type="entry name" value="MFS general substrate transporter"/>
    <property type="match status" value="1"/>
</dbReference>
<feature type="transmembrane region" description="Helical" evidence="9">
    <location>
        <begin position="363"/>
        <end position="384"/>
    </location>
</feature>
<reference evidence="11" key="1">
    <citation type="submission" date="2022-01" db="EMBL/GenBank/DDBJ databases">
        <title>Corynebacterium sp. nov isolated from isolated from the feces of the greater white-fronted geese (Anser albifrons) at Poyang Lake, PR China.</title>
        <authorList>
            <person name="Liu Q."/>
        </authorList>
    </citation>
    <scope>NUCLEOTIDE SEQUENCE</scope>
    <source>
        <strain evidence="11">JCM 32435</strain>
    </source>
</reference>
<dbReference type="EMBL" id="JAKGSI010000009">
    <property type="protein sequence ID" value="MCF4007778.1"/>
    <property type="molecule type" value="Genomic_DNA"/>
</dbReference>
<keyword evidence="3 8" id="KW-0813">Transport</keyword>
<feature type="transmembrane region" description="Helical" evidence="9">
    <location>
        <begin position="96"/>
        <end position="113"/>
    </location>
</feature>
<dbReference type="InterPro" id="IPR020846">
    <property type="entry name" value="MFS_dom"/>
</dbReference>
<feature type="domain" description="Major facilitator superfamily (MFS) profile" evidence="10">
    <location>
        <begin position="25"/>
        <end position="485"/>
    </location>
</feature>
<keyword evidence="6 9" id="KW-1133">Transmembrane helix</keyword>
<dbReference type="PANTHER" id="PTHR23517:SF15">
    <property type="entry name" value="PROTON-DEPENDENT OLIGOPEPTIDE FAMILY TRANSPORT PROTEIN"/>
    <property type="match status" value="1"/>
</dbReference>
<evidence type="ECO:0000313" key="11">
    <source>
        <dbReference type="EMBL" id="MCF4007778.1"/>
    </source>
</evidence>
<feature type="transmembrane region" description="Helical" evidence="9">
    <location>
        <begin position="334"/>
        <end position="351"/>
    </location>
</feature>
<keyword evidence="4" id="KW-1003">Cell membrane</keyword>
<evidence type="ECO:0000256" key="8">
    <source>
        <dbReference type="RuleBase" id="RU003755"/>
    </source>
</evidence>
<dbReference type="InterPro" id="IPR050171">
    <property type="entry name" value="MFS_Transporters"/>
</dbReference>
<dbReference type="Pfam" id="PF00854">
    <property type="entry name" value="PTR2"/>
    <property type="match status" value="1"/>
</dbReference>
<evidence type="ECO:0000256" key="4">
    <source>
        <dbReference type="ARBA" id="ARBA00022475"/>
    </source>
</evidence>
<feature type="transmembrane region" description="Helical" evidence="9">
    <location>
        <begin position="430"/>
        <end position="450"/>
    </location>
</feature>
<proteinExistence type="inferred from homology"/>
<dbReference type="CDD" id="cd17346">
    <property type="entry name" value="MFS_DtpA_like"/>
    <property type="match status" value="1"/>
</dbReference>
<evidence type="ECO:0000256" key="9">
    <source>
        <dbReference type="SAM" id="Phobius"/>
    </source>
</evidence>
<name>A0A9X1QTY5_9CORY</name>
<feature type="transmembrane region" description="Helical" evidence="9">
    <location>
        <begin position="256"/>
        <end position="274"/>
    </location>
</feature>
<dbReference type="Proteomes" id="UP001139336">
    <property type="component" value="Unassembled WGS sequence"/>
</dbReference>
<dbReference type="GO" id="GO:0005886">
    <property type="term" value="C:plasma membrane"/>
    <property type="evidence" value="ECO:0007669"/>
    <property type="project" value="UniProtKB-SubCell"/>
</dbReference>
<dbReference type="GO" id="GO:1904680">
    <property type="term" value="F:peptide transmembrane transporter activity"/>
    <property type="evidence" value="ECO:0007669"/>
    <property type="project" value="InterPro"/>
</dbReference>
<feature type="transmembrane region" description="Helical" evidence="9">
    <location>
        <begin position="462"/>
        <end position="480"/>
    </location>
</feature>
<dbReference type="PROSITE" id="PS01023">
    <property type="entry name" value="PTR2_2"/>
    <property type="match status" value="1"/>
</dbReference>
<dbReference type="NCBIfam" id="TIGR00924">
    <property type="entry name" value="yjdL_sub1_fam"/>
    <property type="match status" value="1"/>
</dbReference>
<dbReference type="GO" id="GO:0006857">
    <property type="term" value="P:oligopeptide transport"/>
    <property type="evidence" value="ECO:0007669"/>
    <property type="project" value="InterPro"/>
</dbReference>
<dbReference type="InterPro" id="IPR005279">
    <property type="entry name" value="Dipep/tripep_permease"/>
</dbReference>
<feature type="transmembrane region" description="Helical" evidence="9">
    <location>
        <begin position="119"/>
        <end position="142"/>
    </location>
</feature>
<organism evidence="11 12">
    <name type="scientific">Corynebacterium uropygiale</name>
    <dbReference type="NCBI Taxonomy" id="1775911"/>
    <lineage>
        <taxon>Bacteria</taxon>
        <taxon>Bacillati</taxon>
        <taxon>Actinomycetota</taxon>
        <taxon>Actinomycetes</taxon>
        <taxon>Mycobacteriales</taxon>
        <taxon>Corynebacteriaceae</taxon>
        <taxon>Corynebacterium</taxon>
    </lineage>
</organism>
<evidence type="ECO:0000256" key="1">
    <source>
        <dbReference type="ARBA" id="ARBA00004651"/>
    </source>
</evidence>
<evidence type="ECO:0000259" key="10">
    <source>
        <dbReference type="PROSITE" id="PS50850"/>
    </source>
</evidence>
<comment type="subcellular location">
    <subcellularLocation>
        <location evidence="1">Cell membrane</location>
        <topology evidence="1">Multi-pass membrane protein</topology>
    </subcellularLocation>
    <subcellularLocation>
        <location evidence="8">Membrane</location>
        <topology evidence="8">Multi-pass membrane protein</topology>
    </subcellularLocation>
</comment>
<feature type="transmembrane region" description="Helical" evidence="9">
    <location>
        <begin position="286"/>
        <end position="314"/>
    </location>
</feature>
<feature type="transmembrane region" description="Helical" evidence="9">
    <location>
        <begin position="154"/>
        <end position="173"/>
    </location>
</feature>
<dbReference type="RefSeq" id="WP_236120133.1">
    <property type="nucleotide sequence ID" value="NZ_JAKGSI010000009.1"/>
</dbReference>
<gene>
    <name evidence="11" type="ORF">L1O03_11440</name>
</gene>
<dbReference type="AlphaFoldDB" id="A0A9X1QTY5"/>
<comment type="similarity">
    <text evidence="2 8">Belongs to the major facilitator superfamily. Proton-dependent oligopeptide transporter (POT/PTR) (TC 2.A.17) family.</text>
</comment>
<dbReference type="InterPro" id="IPR018456">
    <property type="entry name" value="PTR2_symporter_CS"/>
</dbReference>
<dbReference type="PANTHER" id="PTHR23517">
    <property type="entry name" value="RESISTANCE PROTEIN MDTM, PUTATIVE-RELATED-RELATED"/>
    <property type="match status" value="1"/>
</dbReference>
<keyword evidence="7 9" id="KW-0472">Membrane</keyword>
<dbReference type="Gene3D" id="1.20.1250.20">
    <property type="entry name" value="MFS general substrate transporter like domains"/>
    <property type="match status" value="1"/>
</dbReference>
<feature type="transmembrane region" description="Helical" evidence="9">
    <location>
        <begin position="64"/>
        <end position="84"/>
    </location>
</feature>
<keyword evidence="5 8" id="KW-0812">Transmembrane</keyword>